<feature type="transmembrane region" description="Helical" evidence="1">
    <location>
        <begin position="42"/>
        <end position="61"/>
    </location>
</feature>
<dbReference type="EMBL" id="MTYJ01000007">
    <property type="protein sequence ID" value="OQV24288.1"/>
    <property type="molecule type" value="Genomic_DNA"/>
</dbReference>
<evidence type="ECO:0000313" key="3">
    <source>
        <dbReference type="Proteomes" id="UP000192578"/>
    </source>
</evidence>
<keyword evidence="1" id="KW-1133">Transmembrane helix</keyword>
<dbReference type="PANTHER" id="PTHR36694">
    <property type="entry name" value="PASIFLORA 1, ISOFORM A-RELATED"/>
    <property type="match status" value="1"/>
</dbReference>
<evidence type="ECO:0000313" key="2">
    <source>
        <dbReference type="EMBL" id="OQV24288.1"/>
    </source>
</evidence>
<keyword evidence="1" id="KW-0812">Transmembrane</keyword>
<accession>A0A1W0XA53</accession>
<organism evidence="2 3">
    <name type="scientific">Hypsibius exemplaris</name>
    <name type="common">Freshwater tardigrade</name>
    <dbReference type="NCBI Taxonomy" id="2072580"/>
    <lineage>
        <taxon>Eukaryota</taxon>
        <taxon>Metazoa</taxon>
        <taxon>Ecdysozoa</taxon>
        <taxon>Tardigrada</taxon>
        <taxon>Eutardigrada</taxon>
        <taxon>Parachela</taxon>
        <taxon>Hypsibioidea</taxon>
        <taxon>Hypsibiidae</taxon>
        <taxon>Hypsibius</taxon>
    </lineage>
</organism>
<comment type="caution">
    <text evidence="2">The sequence shown here is derived from an EMBL/GenBank/DDBJ whole genome shotgun (WGS) entry which is preliminary data.</text>
</comment>
<protein>
    <submittedName>
        <fullName evidence="2">Uncharacterized protein</fullName>
    </submittedName>
</protein>
<sequence>MKSCCCCSLRKGCMCVARYQIAISMISFAMTAYRMITGGAHYSNAGGLFPAILFAVGIVLLRGIQQNDPCAMLWWIVLQIIWIVIEMGLFGYLISLVVTIEKFKALHWDDWSTLSDQTESFVIVYTVAFGLDLIINIICLNAIWSYRAQLRVTEQLTAPAIAVI</sequence>
<feature type="transmembrane region" description="Helical" evidence="1">
    <location>
        <begin position="120"/>
        <end position="144"/>
    </location>
</feature>
<keyword evidence="1" id="KW-0472">Membrane</keyword>
<dbReference type="PANTHER" id="PTHR36694:SF11">
    <property type="entry name" value="LP21121P-RELATED"/>
    <property type="match status" value="1"/>
</dbReference>
<dbReference type="AlphaFoldDB" id="A0A1W0XA53"/>
<feature type="transmembrane region" description="Helical" evidence="1">
    <location>
        <begin position="19"/>
        <end position="36"/>
    </location>
</feature>
<proteinExistence type="predicted"/>
<name>A0A1W0XA53_HYPEX</name>
<dbReference type="Proteomes" id="UP000192578">
    <property type="component" value="Unassembled WGS sequence"/>
</dbReference>
<reference evidence="3" key="1">
    <citation type="submission" date="2017-01" db="EMBL/GenBank/DDBJ databases">
        <title>Comparative genomics of anhydrobiosis in the tardigrade Hypsibius dujardini.</title>
        <authorList>
            <person name="Yoshida Y."/>
            <person name="Koutsovoulos G."/>
            <person name="Laetsch D."/>
            <person name="Stevens L."/>
            <person name="Kumar S."/>
            <person name="Horikawa D."/>
            <person name="Ishino K."/>
            <person name="Komine S."/>
            <person name="Tomita M."/>
            <person name="Blaxter M."/>
            <person name="Arakawa K."/>
        </authorList>
    </citation>
    <scope>NUCLEOTIDE SEQUENCE [LARGE SCALE GENOMIC DNA]</scope>
    <source>
        <strain evidence="3">Z151</strain>
    </source>
</reference>
<feature type="transmembrane region" description="Helical" evidence="1">
    <location>
        <begin position="73"/>
        <end position="100"/>
    </location>
</feature>
<keyword evidence="3" id="KW-1185">Reference proteome</keyword>
<gene>
    <name evidence="2" type="ORF">BV898_01829</name>
</gene>
<evidence type="ECO:0000256" key="1">
    <source>
        <dbReference type="SAM" id="Phobius"/>
    </source>
</evidence>